<dbReference type="AlphaFoldDB" id="A0A0L6VPI4"/>
<organism evidence="2 3">
    <name type="scientific">Puccinia sorghi</name>
    <dbReference type="NCBI Taxonomy" id="27349"/>
    <lineage>
        <taxon>Eukaryota</taxon>
        <taxon>Fungi</taxon>
        <taxon>Dikarya</taxon>
        <taxon>Basidiomycota</taxon>
        <taxon>Pucciniomycotina</taxon>
        <taxon>Pucciniomycetes</taxon>
        <taxon>Pucciniales</taxon>
        <taxon>Pucciniaceae</taxon>
        <taxon>Puccinia</taxon>
    </lineage>
</organism>
<dbReference type="OrthoDB" id="2516973at2759"/>
<keyword evidence="3" id="KW-1185">Reference proteome</keyword>
<dbReference type="Proteomes" id="UP000037035">
    <property type="component" value="Unassembled WGS sequence"/>
</dbReference>
<keyword evidence="1" id="KW-0472">Membrane</keyword>
<name>A0A0L6VPI4_9BASI</name>
<evidence type="ECO:0008006" key="4">
    <source>
        <dbReference type="Google" id="ProtNLM"/>
    </source>
</evidence>
<proteinExistence type="predicted"/>
<protein>
    <recommendedName>
        <fullName evidence="4">Reverse transcriptase Ty1/copia-type domain-containing protein</fullName>
    </recommendedName>
</protein>
<dbReference type="VEuPathDB" id="FungiDB:VP01_12582g1"/>
<evidence type="ECO:0000313" key="2">
    <source>
        <dbReference type="EMBL" id="KNZ62537.1"/>
    </source>
</evidence>
<accession>A0A0L6VPI4</accession>
<keyword evidence="1" id="KW-0812">Transmembrane</keyword>
<feature type="transmembrane region" description="Helical" evidence="1">
    <location>
        <begin position="84"/>
        <end position="108"/>
    </location>
</feature>
<reference evidence="2 3" key="1">
    <citation type="submission" date="2015-08" db="EMBL/GenBank/DDBJ databases">
        <title>Next Generation Sequencing and Analysis of the Genome of Puccinia sorghi L Schw, the Causal Agent of Maize Common Rust.</title>
        <authorList>
            <person name="Rochi L."/>
            <person name="Burguener G."/>
            <person name="Darino M."/>
            <person name="Turjanski A."/>
            <person name="Kreff E."/>
            <person name="Dieguez M.J."/>
            <person name="Sacco F."/>
        </authorList>
    </citation>
    <scope>NUCLEOTIDE SEQUENCE [LARGE SCALE GENOMIC DNA]</scope>
    <source>
        <strain evidence="2 3">RO10H11247</strain>
    </source>
</reference>
<dbReference type="EMBL" id="LAVV01002868">
    <property type="protein sequence ID" value="KNZ62537.1"/>
    <property type="molecule type" value="Genomic_DNA"/>
</dbReference>
<comment type="caution">
    <text evidence="2">The sequence shown here is derived from an EMBL/GenBank/DDBJ whole genome shotgun (WGS) entry which is preliminary data.</text>
</comment>
<evidence type="ECO:0000313" key="3">
    <source>
        <dbReference type="Proteomes" id="UP000037035"/>
    </source>
</evidence>
<sequence>ENLIEQSLIPQTRTLRDRTTNVKPVKYSYLTGYPESFLMAMKSDNRDQWIRAANEELSNIEGHDVWDDQWEEPTAFLKTVSLKFLVLITTTLLHLPVNSILIVLMLAIDRKLPIQQFDMKILFLFAPLKETLYIKTPEGCKEKPLI</sequence>
<feature type="non-terminal residue" evidence="2">
    <location>
        <position position="1"/>
    </location>
</feature>
<keyword evidence="1" id="KW-1133">Transmembrane helix</keyword>
<gene>
    <name evidence="2" type="ORF">VP01_12582g1</name>
</gene>
<evidence type="ECO:0000256" key="1">
    <source>
        <dbReference type="SAM" id="Phobius"/>
    </source>
</evidence>